<evidence type="ECO:0000256" key="1">
    <source>
        <dbReference type="SAM" id="MobiDB-lite"/>
    </source>
</evidence>
<dbReference type="SMART" id="SM00225">
    <property type="entry name" value="BTB"/>
    <property type="match status" value="1"/>
</dbReference>
<dbReference type="Proteomes" id="UP001218218">
    <property type="component" value="Unassembled WGS sequence"/>
</dbReference>
<dbReference type="Gene3D" id="3.30.710.10">
    <property type="entry name" value="Potassium Channel Kv1.1, Chain A"/>
    <property type="match status" value="1"/>
</dbReference>
<name>A0AAD6ZTU6_9AGAR</name>
<reference evidence="3" key="1">
    <citation type="submission" date="2023-03" db="EMBL/GenBank/DDBJ databases">
        <title>Massive genome expansion in bonnet fungi (Mycena s.s.) driven by repeated elements and novel gene families across ecological guilds.</title>
        <authorList>
            <consortium name="Lawrence Berkeley National Laboratory"/>
            <person name="Harder C.B."/>
            <person name="Miyauchi S."/>
            <person name="Viragh M."/>
            <person name="Kuo A."/>
            <person name="Thoen E."/>
            <person name="Andreopoulos B."/>
            <person name="Lu D."/>
            <person name="Skrede I."/>
            <person name="Drula E."/>
            <person name="Henrissat B."/>
            <person name="Morin E."/>
            <person name="Kohler A."/>
            <person name="Barry K."/>
            <person name="LaButti K."/>
            <person name="Morin E."/>
            <person name="Salamov A."/>
            <person name="Lipzen A."/>
            <person name="Mereny Z."/>
            <person name="Hegedus B."/>
            <person name="Baldrian P."/>
            <person name="Stursova M."/>
            <person name="Weitz H."/>
            <person name="Taylor A."/>
            <person name="Grigoriev I.V."/>
            <person name="Nagy L.G."/>
            <person name="Martin F."/>
            <person name="Kauserud H."/>
        </authorList>
    </citation>
    <scope>NUCLEOTIDE SEQUENCE</scope>
    <source>
        <strain evidence="3">CBHHK002</strain>
    </source>
</reference>
<proteinExistence type="predicted"/>
<evidence type="ECO:0000259" key="2">
    <source>
        <dbReference type="PROSITE" id="PS50097"/>
    </source>
</evidence>
<dbReference type="PROSITE" id="PS50097">
    <property type="entry name" value="BTB"/>
    <property type="match status" value="1"/>
</dbReference>
<keyword evidence="4" id="KW-1185">Reference proteome</keyword>
<dbReference type="EMBL" id="JARIHO010000028">
    <property type="protein sequence ID" value="KAJ7339266.1"/>
    <property type="molecule type" value="Genomic_DNA"/>
</dbReference>
<comment type="caution">
    <text evidence="3">The sequence shown here is derived from an EMBL/GenBank/DDBJ whole genome shotgun (WGS) entry which is preliminary data.</text>
</comment>
<dbReference type="InterPro" id="IPR011333">
    <property type="entry name" value="SKP1/BTB/POZ_sf"/>
</dbReference>
<dbReference type="SUPFAM" id="SSF54695">
    <property type="entry name" value="POZ domain"/>
    <property type="match status" value="1"/>
</dbReference>
<feature type="domain" description="BTB" evidence="2">
    <location>
        <begin position="37"/>
        <end position="102"/>
    </location>
</feature>
<dbReference type="InterPro" id="IPR000210">
    <property type="entry name" value="BTB/POZ_dom"/>
</dbReference>
<evidence type="ECO:0000313" key="4">
    <source>
        <dbReference type="Proteomes" id="UP001218218"/>
    </source>
</evidence>
<gene>
    <name evidence="3" type="ORF">DFH08DRAFT_1014187</name>
</gene>
<dbReference type="AlphaFoldDB" id="A0AAD6ZTU6"/>
<feature type="compositionally biased region" description="Basic and acidic residues" evidence="1">
    <location>
        <begin position="374"/>
        <end position="392"/>
    </location>
</feature>
<accession>A0AAD6ZTU6</accession>
<sequence>MGAPVTLATPVRTPARKRSPSKRLANILRSELWFADGNIIIIASSVAFKVHRGQLRRHSEVFDDLFSIPQPKDQDMYDGCPWVEVYDCPSDVLYFLRALYDGLYFRTPGANDFPAVAAVLRLSTKYLVEHLRQRCMARLEVDWPSTLAAWDQREQAATDAFGHYQPRASCPHPLLVIDLALALGPDLAHLLPAALYDLSRYGPSKILSGTPAPPLSLALPSSHPAYASHTRAARKPTLPAPALLLTTFRGREAAQAYLAAFISTHLHARAPAPLCAYLEDEPPARHACRESFYFIMLNLLRSVGGIACGRDADPLFTLLQSVEMLERTDFSDGTRVCGLRMCAACKVDFRECAGRAREEVWGLLPGWFGLEGEGEGRATQQKEARDEMGMDM</sequence>
<organism evidence="3 4">
    <name type="scientific">Mycena albidolilacea</name>
    <dbReference type="NCBI Taxonomy" id="1033008"/>
    <lineage>
        <taxon>Eukaryota</taxon>
        <taxon>Fungi</taxon>
        <taxon>Dikarya</taxon>
        <taxon>Basidiomycota</taxon>
        <taxon>Agaricomycotina</taxon>
        <taxon>Agaricomycetes</taxon>
        <taxon>Agaricomycetidae</taxon>
        <taxon>Agaricales</taxon>
        <taxon>Marasmiineae</taxon>
        <taxon>Mycenaceae</taxon>
        <taxon>Mycena</taxon>
    </lineage>
</organism>
<evidence type="ECO:0000313" key="3">
    <source>
        <dbReference type="EMBL" id="KAJ7339266.1"/>
    </source>
</evidence>
<feature type="region of interest" description="Disordered" evidence="1">
    <location>
        <begin position="373"/>
        <end position="392"/>
    </location>
</feature>
<protein>
    <recommendedName>
        <fullName evidence="2">BTB domain-containing protein</fullName>
    </recommendedName>
</protein>